<dbReference type="Pfam" id="PF12728">
    <property type="entry name" value="HTH_17"/>
    <property type="match status" value="1"/>
</dbReference>
<evidence type="ECO:0000259" key="1">
    <source>
        <dbReference type="Pfam" id="PF12728"/>
    </source>
</evidence>
<protein>
    <submittedName>
        <fullName evidence="2">Helix-turn-helix domain-containing protein</fullName>
    </submittedName>
</protein>
<evidence type="ECO:0000313" key="2">
    <source>
        <dbReference type="EMBL" id="MFD0981822.1"/>
    </source>
</evidence>
<dbReference type="NCBIfam" id="TIGR01764">
    <property type="entry name" value="excise"/>
    <property type="match status" value="1"/>
</dbReference>
<organism evidence="2 3">
    <name type="scientific">Tropicimonas aquimaris</name>
    <dbReference type="NCBI Taxonomy" id="914152"/>
    <lineage>
        <taxon>Bacteria</taxon>
        <taxon>Pseudomonadati</taxon>
        <taxon>Pseudomonadota</taxon>
        <taxon>Alphaproteobacteria</taxon>
        <taxon>Rhodobacterales</taxon>
        <taxon>Roseobacteraceae</taxon>
        <taxon>Tropicimonas</taxon>
    </lineage>
</organism>
<gene>
    <name evidence="2" type="ORF">ACFQ2S_19480</name>
</gene>
<evidence type="ECO:0000313" key="3">
    <source>
        <dbReference type="Proteomes" id="UP001597108"/>
    </source>
</evidence>
<keyword evidence="3" id="KW-1185">Reference proteome</keyword>
<feature type="domain" description="Helix-turn-helix" evidence="1">
    <location>
        <begin position="15"/>
        <end position="62"/>
    </location>
</feature>
<name>A0ABW3IUG8_9RHOB</name>
<dbReference type="Proteomes" id="UP001597108">
    <property type="component" value="Unassembled WGS sequence"/>
</dbReference>
<sequence length="168" mass="18982">MPKKPDPRRIKKHRVYTAFEAAEALSIHTQTVLRWIKAGALEADRSCRPWLIEGHALKQFLEVRRSAGKCRLRLEQIFCLPCRAPRVPDGRMADFQLKTPTTGMLTGLCPECGRLIHKRTRRGDLDEIRAHLDVTIQKAEPRIVGSDAAFGRVTFSQEAAGNAKTQVR</sequence>
<comment type="caution">
    <text evidence="2">The sequence shown here is derived from an EMBL/GenBank/DDBJ whole genome shotgun (WGS) entry which is preliminary data.</text>
</comment>
<dbReference type="InterPro" id="IPR010093">
    <property type="entry name" value="SinI_DNA-bd"/>
</dbReference>
<dbReference type="InterPro" id="IPR041657">
    <property type="entry name" value="HTH_17"/>
</dbReference>
<proteinExistence type="predicted"/>
<accession>A0ABW3IUG8</accession>
<dbReference type="RefSeq" id="WP_386077059.1">
    <property type="nucleotide sequence ID" value="NZ_JBHTJT010000048.1"/>
</dbReference>
<dbReference type="EMBL" id="JBHTJT010000048">
    <property type="protein sequence ID" value="MFD0981822.1"/>
    <property type="molecule type" value="Genomic_DNA"/>
</dbReference>
<reference evidence="3" key="1">
    <citation type="journal article" date="2019" name="Int. J. Syst. Evol. Microbiol.">
        <title>The Global Catalogue of Microorganisms (GCM) 10K type strain sequencing project: providing services to taxonomists for standard genome sequencing and annotation.</title>
        <authorList>
            <consortium name="The Broad Institute Genomics Platform"/>
            <consortium name="The Broad Institute Genome Sequencing Center for Infectious Disease"/>
            <person name="Wu L."/>
            <person name="Ma J."/>
        </authorList>
    </citation>
    <scope>NUCLEOTIDE SEQUENCE [LARGE SCALE GENOMIC DNA]</scope>
    <source>
        <strain evidence="3">CCUG 60524</strain>
    </source>
</reference>